<feature type="compositionally biased region" description="Acidic residues" evidence="8">
    <location>
        <begin position="673"/>
        <end position="682"/>
    </location>
</feature>
<dbReference type="GO" id="GO:0005524">
    <property type="term" value="F:ATP binding"/>
    <property type="evidence" value="ECO:0007669"/>
    <property type="project" value="UniProtKB-KW"/>
</dbReference>
<evidence type="ECO:0000256" key="5">
    <source>
        <dbReference type="ARBA" id="ARBA00023125"/>
    </source>
</evidence>
<keyword evidence="12" id="KW-1185">Reference proteome</keyword>
<dbReference type="GO" id="GO:0003697">
    <property type="term" value="F:single-stranded DNA binding"/>
    <property type="evidence" value="ECO:0007669"/>
    <property type="project" value="TreeGrafter"/>
</dbReference>
<evidence type="ECO:0000256" key="3">
    <source>
        <dbReference type="ARBA" id="ARBA00022741"/>
    </source>
</evidence>
<dbReference type="SUPFAM" id="SSF52540">
    <property type="entry name" value="P-loop containing nucleoside triphosphate hydrolases"/>
    <property type="match status" value="1"/>
</dbReference>
<comment type="subcellular location">
    <subcellularLocation>
        <location evidence="1">Nucleus</location>
    </subcellularLocation>
</comment>
<dbReference type="Pfam" id="PF17207">
    <property type="entry name" value="MCM_OB"/>
    <property type="match status" value="1"/>
</dbReference>
<dbReference type="GO" id="GO:0042555">
    <property type="term" value="C:MCM complex"/>
    <property type="evidence" value="ECO:0007669"/>
    <property type="project" value="TreeGrafter"/>
</dbReference>
<evidence type="ECO:0000256" key="8">
    <source>
        <dbReference type="SAM" id="MobiDB-lite"/>
    </source>
</evidence>
<evidence type="ECO:0000256" key="4">
    <source>
        <dbReference type="ARBA" id="ARBA00022840"/>
    </source>
</evidence>
<dbReference type="InterPro" id="IPR001208">
    <property type="entry name" value="MCM_dom"/>
</dbReference>
<dbReference type="InterPro" id="IPR031327">
    <property type="entry name" value="MCM"/>
</dbReference>
<comment type="similarity">
    <text evidence="2 7">Belongs to the MCM family.</text>
</comment>
<dbReference type="InParanoid" id="B4K674"/>
<dbReference type="InterPro" id="IPR058767">
    <property type="entry name" value="MCM8_N"/>
</dbReference>
<keyword evidence="3 7" id="KW-0547">Nucleotide-binding</keyword>
<dbReference type="FunCoup" id="B4K674">
    <property type="interactions" value="278"/>
</dbReference>
<dbReference type="Proteomes" id="UP000009192">
    <property type="component" value="Unassembled WGS sequence"/>
</dbReference>
<dbReference type="GO" id="GO:0017116">
    <property type="term" value="F:single-stranded DNA helicase activity"/>
    <property type="evidence" value="ECO:0007669"/>
    <property type="project" value="TreeGrafter"/>
</dbReference>
<dbReference type="Pfam" id="PF26065">
    <property type="entry name" value="MCM8_N"/>
    <property type="match status" value="1"/>
</dbReference>
<dbReference type="AlphaFoldDB" id="B4K674"/>
<evidence type="ECO:0000313" key="11">
    <source>
        <dbReference type="EMBL" id="KRG00868.1"/>
    </source>
</evidence>
<proteinExistence type="inferred from homology"/>
<dbReference type="EMBL" id="CH933806">
    <property type="protein sequence ID" value="EDW14124.1"/>
    <property type="molecule type" value="Genomic_DNA"/>
</dbReference>
<dbReference type="EMBL" id="CH933806">
    <property type="protein sequence ID" value="KRG00868.1"/>
    <property type="molecule type" value="Genomic_DNA"/>
</dbReference>
<evidence type="ECO:0000256" key="2">
    <source>
        <dbReference type="ARBA" id="ARBA00008010"/>
    </source>
</evidence>
<dbReference type="HOGENOM" id="CLU_000995_7_2_1"/>
<organism evidence="10 12">
    <name type="scientific">Drosophila mojavensis</name>
    <name type="common">Fruit fly</name>
    <dbReference type="NCBI Taxonomy" id="7230"/>
    <lineage>
        <taxon>Eukaryota</taxon>
        <taxon>Metazoa</taxon>
        <taxon>Ecdysozoa</taxon>
        <taxon>Arthropoda</taxon>
        <taxon>Hexapoda</taxon>
        <taxon>Insecta</taxon>
        <taxon>Pterygota</taxon>
        <taxon>Neoptera</taxon>
        <taxon>Endopterygota</taxon>
        <taxon>Diptera</taxon>
        <taxon>Brachycera</taxon>
        <taxon>Muscomorpha</taxon>
        <taxon>Ephydroidea</taxon>
        <taxon>Drosophilidae</taxon>
        <taxon>Drosophila</taxon>
    </lineage>
</organism>
<name>B4K674_DROMO</name>
<dbReference type="GO" id="GO:0005634">
    <property type="term" value="C:nucleus"/>
    <property type="evidence" value="ECO:0007669"/>
    <property type="project" value="UniProtKB-SubCell"/>
</dbReference>
<evidence type="ECO:0000313" key="10">
    <source>
        <dbReference type="EMBL" id="EDW14124.1"/>
    </source>
</evidence>
<evidence type="ECO:0000259" key="9">
    <source>
        <dbReference type="PROSITE" id="PS50051"/>
    </source>
</evidence>
<dbReference type="PANTHER" id="PTHR11630:SF47">
    <property type="entry name" value="DNA HELICASE MCM8"/>
    <property type="match status" value="1"/>
</dbReference>
<dbReference type="SUPFAM" id="SSF50249">
    <property type="entry name" value="Nucleic acid-binding proteins"/>
    <property type="match status" value="1"/>
</dbReference>
<accession>B4K674</accession>
<dbReference type="OrthoDB" id="422555at2759"/>
<evidence type="ECO:0000313" key="12">
    <source>
        <dbReference type="Proteomes" id="UP000009192"/>
    </source>
</evidence>
<dbReference type="PRINTS" id="PR01657">
    <property type="entry name" value="MCMFAMILY"/>
</dbReference>
<reference evidence="10" key="2">
    <citation type="journal article" date="2008" name="Bioinformatics">
        <title>Assembly reconciliation.</title>
        <authorList>
            <person name="Zimin A.V."/>
            <person name="Smith D.R."/>
            <person name="Sutton G."/>
            <person name="Yorke J.A."/>
        </authorList>
    </citation>
    <scope>NUCLEOTIDE SEQUENCE</scope>
    <source>
        <strain evidence="10">TSC#15081-1352.22</strain>
    </source>
</reference>
<dbReference type="OMA" id="RACSVQQ"/>
<dbReference type="Pfam" id="PF25051">
    <property type="entry name" value="WHD_MCM8"/>
    <property type="match status" value="1"/>
</dbReference>
<dbReference type="KEGG" id="dmo:Dmoj_GI24096"/>
<dbReference type="InterPro" id="IPR027417">
    <property type="entry name" value="P-loop_NTPase"/>
</dbReference>
<sequence length="883" mass="97487">MSPPTNRGASRFVRGKARGGGGYRPYFYFRRNGRVIPAGGNRPAGADHDSTSRGTAQPRGWNRARADDGAGRKRTSNAALDCSYLRPENYVAPEDALQVRSLLVDNPRACPGWRLYFMREEYVADSEMAKRIVAVEAHYQRNPLIYNVALIRQSGCFQLSAPVILNDEQLKLVWPTLKEDLQKQPLRTLSTVAMAMHTVVVNNGLDVAADEAADSILPMVTTKDTYVPRRGRTRKIYVRPEDFVPVELISSISHARVDSMFAMRGIVSSVGEPTCSLAWQAFRCTRCQTEQSLRQRGTYSPRPYHCMKPLCSAKDNFLALRNSPYTRLSVRQIIRLEETSISLLTDYDNTLAGELDIELRHDLVDSVQVGQEIIVTGVLKLRELSDNSEQPATSAGAATGGDTQAYLRACSVQQASHIKPEFSERDLKVISMINSEPNNFKLLVQSLAPELHGHEMAKAACLLSLLGEKINVLLVGDPGIGKSKLLQNCAQISERGGFVSGKRGSQAGNQLGINFTGRNKRVMDAGALLTANTAGHCMVDGVDKLASKQTLLLQSMQAGQLNVVLPGAFASYDAQPAIIACANPQRGQYDQSRYLLQNIRITPALLKEFHLVYVLLDRPSKTRDISLTEHVRALHAGSRKRSQIAARFVLKPKKSDSMCEINLNDVPAAQPKDDDDDNDDDSIMQQDYDLDKRLDHSIQEHGELDLLPPILIKKFISYARHHVKPLLNDAATKAIRRHFLELCRRSEVEHEQSQIGMGQLLGLISLSQARARLDLASTVTSLHVRDVIAVVTESMAQTRLGAASGQASAAPSSSSKKSQLQNFVRMMQMRSAALGRSIFEFEELKEMGTRAGIMTGISNLVELANLGGYLLKKGVNMYEVVPD</sequence>
<dbReference type="Gene3D" id="2.40.50.140">
    <property type="entry name" value="Nucleic acid-binding proteins"/>
    <property type="match status" value="1"/>
</dbReference>
<evidence type="ECO:0000256" key="1">
    <source>
        <dbReference type="ARBA" id="ARBA00004123"/>
    </source>
</evidence>
<gene>
    <name evidence="10" type="primary">Dmoj\GI24096</name>
    <name evidence="10" type="ORF">Dmoj_GI24096</name>
</gene>
<protein>
    <submittedName>
        <fullName evidence="10">Uncharacterized protein, isoform A</fullName>
    </submittedName>
    <submittedName>
        <fullName evidence="11">Uncharacterized protein, isoform B</fullName>
    </submittedName>
</protein>
<evidence type="ECO:0000256" key="6">
    <source>
        <dbReference type="ARBA" id="ARBA00023242"/>
    </source>
</evidence>
<keyword evidence="5 7" id="KW-0238">DNA-binding</keyword>
<dbReference type="SMART" id="SM00350">
    <property type="entry name" value="MCM"/>
    <property type="match status" value="1"/>
</dbReference>
<dbReference type="Pfam" id="PF00493">
    <property type="entry name" value="MCM"/>
    <property type="match status" value="1"/>
</dbReference>
<evidence type="ECO:0000256" key="7">
    <source>
        <dbReference type="RuleBase" id="RU004070"/>
    </source>
</evidence>
<dbReference type="PROSITE" id="PS50051">
    <property type="entry name" value="MCM_2"/>
    <property type="match status" value="1"/>
</dbReference>
<dbReference type="InterPro" id="IPR041562">
    <property type="entry name" value="MCM_lid"/>
</dbReference>
<dbReference type="InterPro" id="IPR033762">
    <property type="entry name" value="MCM_OB"/>
</dbReference>
<dbReference type="InterPro" id="IPR056875">
    <property type="entry name" value="MCM8/REC_WHD"/>
</dbReference>
<dbReference type="Gene3D" id="2.20.28.10">
    <property type="match status" value="1"/>
</dbReference>
<dbReference type="Pfam" id="PF17855">
    <property type="entry name" value="MCM_lid"/>
    <property type="match status" value="1"/>
</dbReference>
<feature type="region of interest" description="Disordered" evidence="8">
    <location>
        <begin position="38"/>
        <end position="74"/>
    </location>
</feature>
<dbReference type="CDD" id="cd22247">
    <property type="entry name" value="MCM8_WHD"/>
    <property type="match status" value="1"/>
</dbReference>
<keyword evidence="6" id="KW-0539">Nucleus</keyword>
<dbReference type="InterPro" id="IPR012340">
    <property type="entry name" value="NA-bd_OB-fold"/>
</dbReference>
<dbReference type="Gene3D" id="3.40.50.300">
    <property type="entry name" value="P-loop containing nucleotide triphosphate hydrolases"/>
    <property type="match status" value="1"/>
</dbReference>
<dbReference type="eggNOG" id="KOG0478">
    <property type="taxonomic scope" value="Eukaryota"/>
</dbReference>
<keyword evidence="4 7" id="KW-0067">ATP-binding</keyword>
<dbReference type="GO" id="GO:0007131">
    <property type="term" value="P:reciprocal meiotic recombination"/>
    <property type="evidence" value="ECO:0007669"/>
    <property type="project" value="EnsemblMetazoa"/>
</dbReference>
<reference evidence="10 12" key="1">
    <citation type="journal article" date="2007" name="Nature">
        <title>Evolution of genes and genomes on the Drosophila phylogeny.</title>
        <authorList>
            <consortium name="Drosophila 12 Genomes Consortium"/>
            <person name="Clark A.G."/>
            <person name="Eisen M.B."/>
            <person name="Smith D.R."/>
            <person name="Bergman C.M."/>
            <person name="Oliver B."/>
            <person name="Markow T.A."/>
            <person name="Kaufman T.C."/>
            <person name="Kellis M."/>
            <person name="Gelbart W."/>
            <person name="Iyer V.N."/>
            <person name="Pollard D.A."/>
            <person name="Sackton T.B."/>
            <person name="Larracuente A.M."/>
            <person name="Singh N.D."/>
            <person name="Abad J.P."/>
            <person name="Abt D.N."/>
            <person name="Adryan B."/>
            <person name="Aguade M."/>
            <person name="Akashi H."/>
            <person name="Anderson W.W."/>
            <person name="Aquadro C.F."/>
            <person name="Ardell D.H."/>
            <person name="Arguello R."/>
            <person name="Artieri C.G."/>
            <person name="Barbash D.A."/>
            <person name="Barker D."/>
            <person name="Barsanti P."/>
            <person name="Batterham P."/>
            <person name="Batzoglou S."/>
            <person name="Begun D."/>
            <person name="Bhutkar A."/>
            <person name="Blanco E."/>
            <person name="Bosak S.A."/>
            <person name="Bradley R.K."/>
            <person name="Brand A.D."/>
            <person name="Brent M.R."/>
            <person name="Brooks A.N."/>
            <person name="Brown R.H."/>
            <person name="Butlin R.K."/>
            <person name="Caggese C."/>
            <person name="Calvi B.R."/>
            <person name="Bernardo de Carvalho A."/>
            <person name="Caspi A."/>
            <person name="Castrezana S."/>
            <person name="Celniker S.E."/>
            <person name="Chang J.L."/>
            <person name="Chapple C."/>
            <person name="Chatterji S."/>
            <person name="Chinwalla A."/>
            <person name="Civetta A."/>
            <person name="Clifton S.W."/>
            <person name="Comeron J.M."/>
            <person name="Costello J.C."/>
            <person name="Coyne J.A."/>
            <person name="Daub J."/>
            <person name="David R.G."/>
            <person name="Delcher A.L."/>
            <person name="Delehaunty K."/>
            <person name="Do C.B."/>
            <person name="Ebling H."/>
            <person name="Edwards K."/>
            <person name="Eickbush T."/>
            <person name="Evans J.D."/>
            <person name="Filipski A."/>
            <person name="Findeiss S."/>
            <person name="Freyhult E."/>
            <person name="Fulton L."/>
            <person name="Fulton R."/>
            <person name="Garcia A.C."/>
            <person name="Gardiner A."/>
            <person name="Garfield D.A."/>
            <person name="Garvin B.E."/>
            <person name="Gibson G."/>
            <person name="Gilbert D."/>
            <person name="Gnerre S."/>
            <person name="Godfrey J."/>
            <person name="Good R."/>
            <person name="Gotea V."/>
            <person name="Gravely B."/>
            <person name="Greenberg A.J."/>
            <person name="Griffiths-Jones S."/>
            <person name="Gross S."/>
            <person name="Guigo R."/>
            <person name="Gustafson E.A."/>
            <person name="Haerty W."/>
            <person name="Hahn M.W."/>
            <person name="Halligan D.L."/>
            <person name="Halpern A.L."/>
            <person name="Halter G.M."/>
            <person name="Han M.V."/>
            <person name="Heger A."/>
            <person name="Hillier L."/>
            <person name="Hinrichs A.S."/>
            <person name="Holmes I."/>
            <person name="Hoskins R.A."/>
            <person name="Hubisz M.J."/>
            <person name="Hultmark D."/>
            <person name="Huntley M.A."/>
            <person name="Jaffe D.B."/>
            <person name="Jagadeeshan S."/>
            <person name="Jeck W.R."/>
            <person name="Johnson J."/>
            <person name="Jones C.D."/>
            <person name="Jordan W.C."/>
            <person name="Karpen G.H."/>
            <person name="Kataoka E."/>
            <person name="Keightley P.D."/>
            <person name="Kheradpour P."/>
            <person name="Kirkness E.F."/>
            <person name="Koerich L.B."/>
            <person name="Kristiansen K."/>
            <person name="Kudrna D."/>
            <person name="Kulathinal R.J."/>
            <person name="Kumar S."/>
            <person name="Kwok R."/>
            <person name="Lander E."/>
            <person name="Langley C.H."/>
            <person name="Lapoint R."/>
            <person name="Lazzaro B.P."/>
            <person name="Lee S.J."/>
            <person name="Levesque L."/>
            <person name="Li R."/>
            <person name="Lin C.F."/>
            <person name="Lin M.F."/>
            <person name="Lindblad-Toh K."/>
            <person name="Llopart A."/>
            <person name="Long M."/>
            <person name="Low L."/>
            <person name="Lozovsky E."/>
            <person name="Lu J."/>
            <person name="Luo M."/>
            <person name="Machado C.A."/>
            <person name="Makalowski W."/>
            <person name="Marzo M."/>
            <person name="Matsuda M."/>
            <person name="Matzkin L."/>
            <person name="McAllister B."/>
            <person name="McBride C.S."/>
            <person name="McKernan B."/>
            <person name="McKernan K."/>
            <person name="Mendez-Lago M."/>
            <person name="Minx P."/>
            <person name="Mollenhauer M.U."/>
            <person name="Montooth K."/>
            <person name="Mount S.M."/>
            <person name="Mu X."/>
            <person name="Myers E."/>
            <person name="Negre B."/>
            <person name="Newfeld S."/>
            <person name="Nielsen R."/>
            <person name="Noor M.A."/>
            <person name="O'Grady P."/>
            <person name="Pachter L."/>
            <person name="Papaceit M."/>
            <person name="Parisi M.J."/>
            <person name="Parisi M."/>
            <person name="Parts L."/>
            <person name="Pedersen J.S."/>
            <person name="Pesole G."/>
            <person name="Phillippy A.M."/>
            <person name="Ponting C.P."/>
            <person name="Pop M."/>
            <person name="Porcelli D."/>
            <person name="Powell J.R."/>
            <person name="Prohaska S."/>
            <person name="Pruitt K."/>
            <person name="Puig M."/>
            <person name="Quesneville H."/>
            <person name="Ram K.R."/>
            <person name="Rand D."/>
            <person name="Rasmussen M.D."/>
            <person name="Reed L.K."/>
            <person name="Reenan R."/>
            <person name="Reily A."/>
            <person name="Remington K.A."/>
            <person name="Rieger T.T."/>
            <person name="Ritchie M.G."/>
            <person name="Robin C."/>
            <person name="Rogers Y.H."/>
            <person name="Rohde C."/>
            <person name="Rozas J."/>
            <person name="Rubenfield M.J."/>
            <person name="Ruiz A."/>
            <person name="Russo S."/>
            <person name="Salzberg S.L."/>
            <person name="Sanchez-Gracia A."/>
            <person name="Saranga D.J."/>
            <person name="Sato H."/>
            <person name="Schaeffer S.W."/>
            <person name="Schatz M.C."/>
            <person name="Schlenke T."/>
            <person name="Schwartz R."/>
            <person name="Segarra C."/>
            <person name="Singh R.S."/>
            <person name="Sirot L."/>
            <person name="Sirota M."/>
            <person name="Sisneros N.B."/>
            <person name="Smith C.D."/>
            <person name="Smith T.F."/>
            <person name="Spieth J."/>
            <person name="Stage D.E."/>
            <person name="Stark A."/>
            <person name="Stephan W."/>
            <person name="Strausberg R.L."/>
            <person name="Strempel S."/>
            <person name="Sturgill D."/>
            <person name="Sutton G."/>
            <person name="Sutton G.G."/>
            <person name="Tao W."/>
            <person name="Teichmann S."/>
            <person name="Tobari Y.N."/>
            <person name="Tomimura Y."/>
            <person name="Tsolas J.M."/>
            <person name="Valente V.L."/>
            <person name="Venter E."/>
            <person name="Venter J.C."/>
            <person name="Vicario S."/>
            <person name="Vieira F.G."/>
            <person name="Vilella A.J."/>
            <person name="Villasante A."/>
            <person name="Walenz B."/>
            <person name="Wang J."/>
            <person name="Wasserman M."/>
            <person name="Watts T."/>
            <person name="Wilson D."/>
            <person name="Wilson R.K."/>
            <person name="Wing R.A."/>
            <person name="Wolfner M.F."/>
            <person name="Wong A."/>
            <person name="Wong G.K."/>
            <person name="Wu C.I."/>
            <person name="Wu G."/>
            <person name="Yamamoto D."/>
            <person name="Yang H.P."/>
            <person name="Yang S.P."/>
            <person name="Yorke J.A."/>
            <person name="Yoshida K."/>
            <person name="Zdobnov E."/>
            <person name="Zhang P."/>
            <person name="Zhang Y."/>
            <person name="Zimin A.V."/>
            <person name="Baldwin J."/>
            <person name="Abdouelleil A."/>
            <person name="Abdulkadir J."/>
            <person name="Abebe A."/>
            <person name="Abera B."/>
            <person name="Abreu J."/>
            <person name="Acer S.C."/>
            <person name="Aftuck L."/>
            <person name="Alexander A."/>
            <person name="An P."/>
            <person name="Anderson E."/>
            <person name="Anderson S."/>
            <person name="Arachi H."/>
            <person name="Azer M."/>
            <person name="Bachantsang P."/>
            <person name="Barry A."/>
            <person name="Bayul T."/>
            <person name="Berlin A."/>
            <person name="Bessette D."/>
            <person name="Bloom T."/>
            <person name="Blye J."/>
            <person name="Boguslavskiy L."/>
            <person name="Bonnet C."/>
            <person name="Boukhgalter B."/>
            <person name="Bourzgui I."/>
            <person name="Brown A."/>
            <person name="Cahill P."/>
            <person name="Channer S."/>
            <person name="Cheshatsang Y."/>
            <person name="Chuda L."/>
            <person name="Citroen M."/>
            <person name="Collymore A."/>
            <person name="Cooke P."/>
            <person name="Costello M."/>
            <person name="D'Aco K."/>
            <person name="Daza R."/>
            <person name="De Haan G."/>
            <person name="DeGray S."/>
            <person name="DeMaso C."/>
            <person name="Dhargay N."/>
            <person name="Dooley K."/>
            <person name="Dooley E."/>
            <person name="Doricent M."/>
            <person name="Dorje P."/>
            <person name="Dorjee K."/>
            <person name="Dupes A."/>
            <person name="Elong R."/>
            <person name="Falk J."/>
            <person name="Farina A."/>
            <person name="Faro S."/>
            <person name="Ferguson D."/>
            <person name="Fisher S."/>
            <person name="Foley C.D."/>
            <person name="Franke A."/>
            <person name="Friedrich D."/>
            <person name="Gadbois L."/>
            <person name="Gearin G."/>
            <person name="Gearin C.R."/>
            <person name="Giannoukos G."/>
            <person name="Goode T."/>
            <person name="Graham J."/>
            <person name="Grandbois E."/>
            <person name="Grewal S."/>
            <person name="Gyaltsen K."/>
            <person name="Hafez N."/>
            <person name="Hagos B."/>
            <person name="Hall J."/>
            <person name="Henson C."/>
            <person name="Hollinger A."/>
            <person name="Honan T."/>
            <person name="Huard M.D."/>
            <person name="Hughes L."/>
            <person name="Hurhula B."/>
            <person name="Husby M.E."/>
            <person name="Kamat A."/>
            <person name="Kanga B."/>
            <person name="Kashin S."/>
            <person name="Khazanovich D."/>
            <person name="Kisner P."/>
            <person name="Lance K."/>
            <person name="Lara M."/>
            <person name="Lee W."/>
            <person name="Lennon N."/>
            <person name="Letendre F."/>
            <person name="LeVine R."/>
            <person name="Lipovsky A."/>
            <person name="Liu X."/>
            <person name="Liu J."/>
            <person name="Liu S."/>
            <person name="Lokyitsang T."/>
            <person name="Lokyitsang Y."/>
            <person name="Lubonja R."/>
            <person name="Lui A."/>
            <person name="MacDonald P."/>
            <person name="Magnisalis V."/>
            <person name="Maru K."/>
            <person name="Matthews C."/>
            <person name="McCusker W."/>
            <person name="McDonough S."/>
            <person name="Mehta T."/>
            <person name="Meldrim J."/>
            <person name="Meneus L."/>
            <person name="Mihai O."/>
            <person name="Mihalev A."/>
            <person name="Mihova T."/>
            <person name="Mittelman R."/>
            <person name="Mlenga V."/>
            <person name="Montmayeur A."/>
            <person name="Mulrain L."/>
            <person name="Navidi A."/>
            <person name="Naylor J."/>
            <person name="Negash T."/>
            <person name="Nguyen T."/>
            <person name="Nguyen N."/>
            <person name="Nicol R."/>
            <person name="Norbu C."/>
            <person name="Norbu N."/>
            <person name="Novod N."/>
            <person name="O'Neill B."/>
            <person name="Osman S."/>
            <person name="Markiewicz E."/>
            <person name="Oyono O.L."/>
            <person name="Patti C."/>
            <person name="Phunkhang P."/>
            <person name="Pierre F."/>
            <person name="Priest M."/>
            <person name="Raghuraman S."/>
            <person name="Rege F."/>
            <person name="Reyes R."/>
            <person name="Rise C."/>
            <person name="Rogov P."/>
            <person name="Ross K."/>
            <person name="Ryan E."/>
            <person name="Settipalli S."/>
            <person name="Shea T."/>
            <person name="Sherpa N."/>
            <person name="Shi L."/>
            <person name="Shih D."/>
            <person name="Sparrow T."/>
            <person name="Spaulding J."/>
            <person name="Stalker J."/>
            <person name="Stange-Thomann N."/>
            <person name="Stavropoulos S."/>
            <person name="Stone C."/>
            <person name="Strader C."/>
            <person name="Tesfaye S."/>
            <person name="Thomson T."/>
            <person name="Thoulutsang Y."/>
            <person name="Thoulutsang D."/>
            <person name="Topham K."/>
            <person name="Topping I."/>
            <person name="Tsamla T."/>
            <person name="Vassiliev H."/>
            <person name="Vo A."/>
            <person name="Wangchuk T."/>
            <person name="Wangdi T."/>
            <person name="Weiand M."/>
            <person name="Wilkinson J."/>
            <person name="Wilson A."/>
            <person name="Yadav S."/>
            <person name="Young G."/>
            <person name="Yu Q."/>
            <person name="Zembek L."/>
            <person name="Zhong D."/>
            <person name="Zimmer A."/>
            <person name="Zwirko Z."/>
            <person name="Jaffe D.B."/>
            <person name="Alvarez P."/>
            <person name="Brockman W."/>
            <person name="Butler J."/>
            <person name="Chin C."/>
            <person name="Gnerre S."/>
            <person name="Grabherr M."/>
            <person name="Kleber M."/>
            <person name="Mauceli E."/>
            <person name="MacCallum I."/>
        </authorList>
    </citation>
    <scope>NUCLEOTIDE SEQUENCE [LARGE SCALE GENOMIC DNA]</scope>
    <source>
        <strain evidence="10">TSC#15081-1352.22</strain>
        <strain evidence="12">Tucson 15081-1352.22</strain>
    </source>
</reference>
<reference evidence="10" key="3">
    <citation type="submission" date="2008-06" db="EMBL/GenBank/DDBJ databases">
        <authorList>
            <consortium name="FlyBase"/>
        </authorList>
    </citation>
    <scope>NUCLEOTIDE SEQUENCE</scope>
    <source>
        <strain evidence="10">TSC#15081-1352.22</strain>
    </source>
</reference>
<feature type="domain" description="MCM C-terminal AAA(+) ATPase" evidence="9">
    <location>
        <begin position="439"/>
        <end position="631"/>
    </location>
</feature>
<dbReference type="PANTHER" id="PTHR11630">
    <property type="entry name" value="DNA REPLICATION LICENSING FACTOR MCM FAMILY MEMBER"/>
    <property type="match status" value="1"/>
</dbReference>
<feature type="region of interest" description="Disordered" evidence="8">
    <location>
        <begin position="663"/>
        <end position="683"/>
    </location>
</feature>